<reference evidence="8 9" key="1">
    <citation type="submission" date="2019-08" db="EMBL/GenBank/DDBJ databases">
        <title>The genome of the soybean aphid Biotype 1, its phylome, world population structure and adaptation to the North American continent.</title>
        <authorList>
            <person name="Giordano R."/>
            <person name="Donthu R.K."/>
            <person name="Hernandez A.G."/>
            <person name="Wright C.L."/>
            <person name="Zimin A.V."/>
        </authorList>
    </citation>
    <scope>NUCLEOTIDE SEQUENCE [LARGE SCALE GENOMIC DNA]</scope>
    <source>
        <tissue evidence="8">Whole aphids</tissue>
    </source>
</reference>
<dbReference type="GO" id="GO:0008270">
    <property type="term" value="F:zinc ion binding"/>
    <property type="evidence" value="ECO:0007669"/>
    <property type="project" value="UniProtKB-KW"/>
</dbReference>
<protein>
    <recommendedName>
        <fullName evidence="7">THAP-type domain-containing protein</fullName>
    </recommendedName>
</protein>
<evidence type="ECO:0000256" key="5">
    <source>
        <dbReference type="PROSITE-ProRule" id="PRU00309"/>
    </source>
</evidence>
<dbReference type="Pfam" id="PF05485">
    <property type="entry name" value="THAP"/>
    <property type="match status" value="1"/>
</dbReference>
<evidence type="ECO:0000256" key="6">
    <source>
        <dbReference type="SAM" id="MobiDB-lite"/>
    </source>
</evidence>
<dbReference type="GO" id="GO:0003677">
    <property type="term" value="F:DNA binding"/>
    <property type="evidence" value="ECO:0007669"/>
    <property type="project" value="UniProtKB-UniRule"/>
</dbReference>
<keyword evidence="3" id="KW-0862">Zinc</keyword>
<dbReference type="InterPro" id="IPR006612">
    <property type="entry name" value="THAP_Znf"/>
</dbReference>
<name>A0A6G0SU27_APHGL</name>
<feature type="domain" description="THAP-type" evidence="7">
    <location>
        <begin position="1"/>
        <end position="89"/>
    </location>
</feature>
<evidence type="ECO:0000313" key="9">
    <source>
        <dbReference type="Proteomes" id="UP000475862"/>
    </source>
</evidence>
<feature type="compositionally biased region" description="Low complexity" evidence="6">
    <location>
        <begin position="219"/>
        <end position="229"/>
    </location>
</feature>
<dbReference type="Proteomes" id="UP000475862">
    <property type="component" value="Unassembled WGS sequence"/>
</dbReference>
<comment type="caution">
    <text evidence="8">The sequence shown here is derived from an EMBL/GenBank/DDBJ whole genome shotgun (WGS) entry which is preliminary data.</text>
</comment>
<keyword evidence="9" id="KW-1185">Reference proteome</keyword>
<organism evidence="8 9">
    <name type="scientific">Aphis glycines</name>
    <name type="common">Soybean aphid</name>
    <dbReference type="NCBI Taxonomy" id="307491"/>
    <lineage>
        <taxon>Eukaryota</taxon>
        <taxon>Metazoa</taxon>
        <taxon>Ecdysozoa</taxon>
        <taxon>Arthropoda</taxon>
        <taxon>Hexapoda</taxon>
        <taxon>Insecta</taxon>
        <taxon>Pterygota</taxon>
        <taxon>Neoptera</taxon>
        <taxon>Paraneoptera</taxon>
        <taxon>Hemiptera</taxon>
        <taxon>Sternorrhyncha</taxon>
        <taxon>Aphidomorpha</taxon>
        <taxon>Aphidoidea</taxon>
        <taxon>Aphididae</taxon>
        <taxon>Aphidini</taxon>
        <taxon>Aphis</taxon>
        <taxon>Aphis</taxon>
    </lineage>
</organism>
<keyword evidence="4 5" id="KW-0238">DNA-binding</keyword>
<dbReference type="AlphaFoldDB" id="A0A6G0SU27"/>
<evidence type="ECO:0000256" key="2">
    <source>
        <dbReference type="ARBA" id="ARBA00022771"/>
    </source>
</evidence>
<accession>A0A6G0SU27</accession>
<dbReference type="PROSITE" id="PS50950">
    <property type="entry name" value="ZF_THAP"/>
    <property type="match status" value="1"/>
</dbReference>
<keyword evidence="1" id="KW-0479">Metal-binding</keyword>
<dbReference type="SUPFAM" id="SSF57716">
    <property type="entry name" value="Glucocorticoid receptor-like (DNA-binding domain)"/>
    <property type="match status" value="1"/>
</dbReference>
<gene>
    <name evidence="8" type="ORF">AGLY_017823</name>
</gene>
<keyword evidence="2 5" id="KW-0863">Zinc-finger</keyword>
<sequence>MPNKMCWFGCNKTKKLSVFVTPKDPHLKERWLDALNIKHLDTNNVICEQHFLVDSIKKQNNIVDKLGNIVCSTTLVRPRLKPNTVPFSARKRLKFSENKEDNLIQPYNPLDTTSTTTDRAPLTCDGDKEELICEPIMNIEHPCSIMLSSRVLIEHNYSTNCNDSSLNGNQARKDSSKVRKIDSFFGPSSYAIKAETETTTNKKLKVDNATENEEWEVQSSYDSSVSTDNHSSDSDDCQQLNDLQEIKNLDPEHLYQKQVTEIQIENVSKIGPSDITHIVSDQPTQPILKNYPQSKFFSSESDTSPFYKIRFKNWKKAVDKNAGIKGHNKSCMHKTCLMKWEGYNNSKKTKSILSTLNEKNISLVKENRYYMSVIAEILLFTACQNIAQRGDDEGAESLNRGNFVVS</sequence>
<evidence type="ECO:0000256" key="3">
    <source>
        <dbReference type="ARBA" id="ARBA00022833"/>
    </source>
</evidence>
<evidence type="ECO:0000256" key="4">
    <source>
        <dbReference type="ARBA" id="ARBA00023125"/>
    </source>
</evidence>
<feature type="region of interest" description="Disordered" evidence="6">
    <location>
        <begin position="210"/>
        <end position="236"/>
    </location>
</feature>
<proteinExistence type="predicted"/>
<evidence type="ECO:0000256" key="1">
    <source>
        <dbReference type="ARBA" id="ARBA00022723"/>
    </source>
</evidence>
<dbReference type="EMBL" id="VYZN01002096">
    <property type="protein sequence ID" value="KAE9521772.1"/>
    <property type="molecule type" value="Genomic_DNA"/>
</dbReference>
<evidence type="ECO:0000313" key="8">
    <source>
        <dbReference type="EMBL" id="KAE9521772.1"/>
    </source>
</evidence>
<dbReference type="Gene3D" id="6.20.210.20">
    <property type="entry name" value="THAP domain"/>
    <property type="match status" value="1"/>
</dbReference>
<dbReference type="OrthoDB" id="6608232at2759"/>
<dbReference type="InterPro" id="IPR038441">
    <property type="entry name" value="THAP_Znf_sf"/>
</dbReference>
<evidence type="ECO:0000259" key="7">
    <source>
        <dbReference type="PROSITE" id="PS50950"/>
    </source>
</evidence>